<dbReference type="Gene3D" id="1.20.1260.100">
    <property type="entry name" value="TspO/MBR protein"/>
    <property type="match status" value="1"/>
</dbReference>
<dbReference type="GO" id="GO:0016020">
    <property type="term" value="C:membrane"/>
    <property type="evidence" value="ECO:0007669"/>
    <property type="project" value="UniProtKB-SubCell"/>
</dbReference>
<evidence type="ECO:0000256" key="3">
    <source>
        <dbReference type="ARBA" id="ARBA00022692"/>
    </source>
</evidence>
<dbReference type="InterPro" id="IPR004307">
    <property type="entry name" value="TspO_MBR"/>
</dbReference>
<dbReference type="EMBL" id="DVHU01000073">
    <property type="protein sequence ID" value="HIR93355.1"/>
    <property type="molecule type" value="Genomic_DNA"/>
</dbReference>
<evidence type="ECO:0000256" key="1">
    <source>
        <dbReference type="ARBA" id="ARBA00004141"/>
    </source>
</evidence>
<dbReference type="PANTHER" id="PTHR10057">
    <property type="entry name" value="PERIPHERAL-TYPE BENZODIAZEPINE RECEPTOR"/>
    <property type="match status" value="1"/>
</dbReference>
<dbReference type="PANTHER" id="PTHR10057:SF0">
    <property type="entry name" value="TRANSLOCATOR PROTEIN"/>
    <property type="match status" value="1"/>
</dbReference>
<reference evidence="7" key="1">
    <citation type="submission" date="2020-10" db="EMBL/GenBank/DDBJ databases">
        <authorList>
            <person name="Gilroy R."/>
        </authorList>
    </citation>
    <scope>NUCLEOTIDE SEQUENCE</scope>
    <source>
        <strain evidence="7">ChiSxjej1B13-7041</strain>
    </source>
</reference>
<dbReference type="CDD" id="cd15904">
    <property type="entry name" value="TSPO_MBR"/>
    <property type="match status" value="1"/>
</dbReference>
<evidence type="ECO:0000256" key="6">
    <source>
        <dbReference type="SAM" id="Phobius"/>
    </source>
</evidence>
<feature type="transmembrane region" description="Helical" evidence="6">
    <location>
        <begin position="47"/>
        <end position="67"/>
    </location>
</feature>
<dbReference type="Proteomes" id="UP000886841">
    <property type="component" value="Unassembled WGS sequence"/>
</dbReference>
<dbReference type="PIRSF" id="PIRSF005859">
    <property type="entry name" value="PBR"/>
    <property type="match status" value="1"/>
</dbReference>
<organism evidence="7 8">
    <name type="scientific">Candidatus Egerieimonas intestinavium</name>
    <dbReference type="NCBI Taxonomy" id="2840777"/>
    <lineage>
        <taxon>Bacteria</taxon>
        <taxon>Bacillati</taxon>
        <taxon>Bacillota</taxon>
        <taxon>Clostridia</taxon>
        <taxon>Lachnospirales</taxon>
        <taxon>Lachnospiraceae</taxon>
        <taxon>Lachnospiraceae incertae sedis</taxon>
        <taxon>Candidatus Egerieimonas</taxon>
    </lineage>
</organism>
<keyword evidence="4 6" id="KW-1133">Transmembrane helix</keyword>
<comment type="subcellular location">
    <subcellularLocation>
        <location evidence="1">Membrane</location>
        <topology evidence="1">Multi-pass membrane protein</topology>
    </subcellularLocation>
</comment>
<feature type="transmembrane region" description="Helical" evidence="6">
    <location>
        <begin position="106"/>
        <end position="128"/>
    </location>
</feature>
<evidence type="ECO:0000313" key="8">
    <source>
        <dbReference type="Proteomes" id="UP000886841"/>
    </source>
</evidence>
<keyword evidence="3 6" id="KW-0812">Transmembrane</keyword>
<gene>
    <name evidence="7" type="ORF">IAB98_08070</name>
</gene>
<dbReference type="Pfam" id="PF03073">
    <property type="entry name" value="TspO_MBR"/>
    <property type="match status" value="1"/>
</dbReference>
<dbReference type="GO" id="GO:0033013">
    <property type="term" value="P:tetrapyrrole metabolic process"/>
    <property type="evidence" value="ECO:0007669"/>
    <property type="project" value="UniProtKB-ARBA"/>
</dbReference>
<reference evidence="7" key="2">
    <citation type="journal article" date="2021" name="PeerJ">
        <title>Extensive microbial diversity within the chicken gut microbiome revealed by metagenomics and culture.</title>
        <authorList>
            <person name="Gilroy R."/>
            <person name="Ravi A."/>
            <person name="Getino M."/>
            <person name="Pursley I."/>
            <person name="Horton D.L."/>
            <person name="Alikhan N.F."/>
            <person name="Baker D."/>
            <person name="Gharbi K."/>
            <person name="Hall N."/>
            <person name="Watson M."/>
            <person name="Adriaenssens E.M."/>
            <person name="Foster-Nyarko E."/>
            <person name="Jarju S."/>
            <person name="Secka A."/>
            <person name="Antonio M."/>
            <person name="Oren A."/>
            <person name="Chaudhuri R.R."/>
            <person name="La Ragione R."/>
            <person name="Hildebrand F."/>
            <person name="Pallen M.J."/>
        </authorList>
    </citation>
    <scope>NUCLEOTIDE SEQUENCE</scope>
    <source>
        <strain evidence="7">ChiSxjej1B13-7041</strain>
    </source>
</reference>
<evidence type="ECO:0000256" key="2">
    <source>
        <dbReference type="ARBA" id="ARBA00007524"/>
    </source>
</evidence>
<protein>
    <submittedName>
        <fullName evidence="7">Tryptophan-rich sensory protein</fullName>
    </submittedName>
</protein>
<accession>A0A9D1JG29</accession>
<evidence type="ECO:0000256" key="5">
    <source>
        <dbReference type="ARBA" id="ARBA00023136"/>
    </source>
</evidence>
<sequence>MKEKGKSLLVSIAVPLVLGGLSALLTKDSMQKYAQLPQPPLAPPPAVFPIVWSILFLLMGISSWLVWEAFRARKPTDPAVLPGLGTYVLQLAVNFLWPLFFFRAGWLGFSFLWLLLLLFLVILMVMQFASVSKLAALLQIPYLLWLIFAGYLNLSIFLMTL</sequence>
<name>A0A9D1JG29_9FIRM</name>
<dbReference type="FunFam" id="1.20.1260.100:FF:000001">
    <property type="entry name" value="translocator protein 2"/>
    <property type="match status" value="1"/>
</dbReference>
<keyword evidence="5 6" id="KW-0472">Membrane</keyword>
<feature type="transmembrane region" description="Helical" evidence="6">
    <location>
        <begin position="140"/>
        <end position="159"/>
    </location>
</feature>
<feature type="transmembrane region" description="Helical" evidence="6">
    <location>
        <begin position="79"/>
        <end position="100"/>
    </location>
</feature>
<dbReference type="AlphaFoldDB" id="A0A9D1JG29"/>
<evidence type="ECO:0000313" key="7">
    <source>
        <dbReference type="EMBL" id="HIR93355.1"/>
    </source>
</evidence>
<evidence type="ECO:0000256" key="4">
    <source>
        <dbReference type="ARBA" id="ARBA00022989"/>
    </source>
</evidence>
<proteinExistence type="inferred from homology"/>
<comment type="caution">
    <text evidence="7">The sequence shown here is derived from an EMBL/GenBank/DDBJ whole genome shotgun (WGS) entry which is preliminary data.</text>
</comment>
<dbReference type="InterPro" id="IPR038330">
    <property type="entry name" value="TspO/MBR-related_sf"/>
</dbReference>
<comment type="similarity">
    <text evidence="2">Belongs to the TspO/BZRP family.</text>
</comment>